<sequence>MRRLKMRRRARKIFYARAAYESGDSVLGRSLENEIRAELGQEPIRDANDSIGLMQQVSTAWKRP</sequence>
<accession>A0A0K0N7H8</accession>
<evidence type="ECO:0000313" key="1">
    <source>
        <dbReference type="EMBL" id="AKJ72621.1"/>
    </source>
</evidence>
<reference evidence="1 2" key="1">
    <citation type="journal article" date="2015" name="PLoS ONE">
        <title>Lysis to Kill: Evaluation of the Lytic Abilities, and Genomics of Nine Bacteriophages Infective for Gordonia spp. and Their Potential Use in Activated Sludge Foam Biocontrol.</title>
        <authorList>
            <person name="Dyson Z.A."/>
            <person name="Tucci J."/>
            <person name="Seviour R.J."/>
            <person name="Petrovski S."/>
        </authorList>
    </citation>
    <scope>NUCLEOTIDE SEQUENCE [LARGE SCALE GENOMIC DNA]</scope>
</reference>
<dbReference type="Proteomes" id="UP000221359">
    <property type="component" value="Segment"/>
</dbReference>
<keyword evidence="2" id="KW-1185">Reference proteome</keyword>
<evidence type="ECO:0000313" key="2">
    <source>
        <dbReference type="Proteomes" id="UP000221359"/>
    </source>
</evidence>
<name>A0A0K0N7H8_9CAUD</name>
<organism evidence="1 2">
    <name type="scientific">Gordonia phage GMA2</name>
    <dbReference type="NCBI Taxonomy" id="1647283"/>
    <lineage>
        <taxon>Viruses</taxon>
        <taxon>Duplodnaviria</taxon>
        <taxon>Heunggongvirae</taxon>
        <taxon>Uroviricota</taxon>
        <taxon>Caudoviricetes</taxon>
        <taxon>Gimaduovirus</taxon>
        <taxon>Gimaduovirus GMA2</taxon>
    </lineage>
</organism>
<proteinExistence type="predicted"/>
<protein>
    <submittedName>
        <fullName evidence="1">Uncharacterized protein</fullName>
    </submittedName>
</protein>
<dbReference type="EMBL" id="KR063281">
    <property type="protein sequence ID" value="AKJ72621.1"/>
    <property type="molecule type" value="Genomic_DNA"/>
</dbReference>
<gene>
    <name evidence="1" type="ORF">GMA2_83</name>
</gene>